<dbReference type="SMART" id="SM00546">
    <property type="entry name" value="CUE"/>
    <property type="match status" value="1"/>
</dbReference>
<feature type="region of interest" description="Disordered" evidence="6">
    <location>
        <begin position="338"/>
        <end position="367"/>
    </location>
</feature>
<dbReference type="CDD" id="cd14362">
    <property type="entry name" value="CUE_TAB2_TAB3"/>
    <property type="match status" value="1"/>
</dbReference>
<feature type="compositionally biased region" description="Low complexity" evidence="6">
    <location>
        <begin position="267"/>
        <end position="313"/>
    </location>
</feature>
<feature type="compositionally biased region" description="Acidic residues" evidence="6">
    <location>
        <begin position="752"/>
        <end position="764"/>
    </location>
</feature>
<dbReference type="InterPro" id="IPR001876">
    <property type="entry name" value="Znf_RanBP2"/>
</dbReference>
<organism evidence="8 9">
    <name type="scientific">Drosophila ananassae</name>
    <name type="common">Fruit fly</name>
    <dbReference type="NCBI Taxonomy" id="7217"/>
    <lineage>
        <taxon>Eukaryota</taxon>
        <taxon>Metazoa</taxon>
        <taxon>Ecdysozoa</taxon>
        <taxon>Arthropoda</taxon>
        <taxon>Hexapoda</taxon>
        <taxon>Insecta</taxon>
        <taxon>Pterygota</taxon>
        <taxon>Neoptera</taxon>
        <taxon>Endopterygota</taxon>
        <taxon>Diptera</taxon>
        <taxon>Brachycera</taxon>
        <taxon>Muscomorpha</taxon>
        <taxon>Ephydroidea</taxon>
        <taxon>Drosophilidae</taxon>
        <taxon>Drosophila</taxon>
        <taxon>Sophophora</taxon>
    </lineage>
</organism>
<feature type="compositionally biased region" description="Polar residues" evidence="6">
    <location>
        <begin position="211"/>
        <end position="225"/>
    </location>
</feature>
<dbReference type="EMBL" id="CH902619">
    <property type="protein sequence ID" value="KPU76559.1"/>
    <property type="molecule type" value="Genomic_DNA"/>
</dbReference>
<dbReference type="InterPro" id="IPR003892">
    <property type="entry name" value="CUE"/>
</dbReference>
<evidence type="ECO:0000256" key="3">
    <source>
        <dbReference type="ARBA" id="ARBA00022833"/>
    </source>
</evidence>
<feature type="compositionally biased region" description="Low complexity" evidence="6">
    <location>
        <begin position="627"/>
        <end position="653"/>
    </location>
</feature>
<evidence type="ECO:0000256" key="5">
    <source>
        <dbReference type="SAM" id="Coils"/>
    </source>
</evidence>
<feature type="compositionally biased region" description="Low complexity" evidence="6">
    <location>
        <begin position="226"/>
        <end position="240"/>
    </location>
</feature>
<keyword evidence="2" id="KW-0863">Zinc-finger</keyword>
<evidence type="ECO:0000313" key="9">
    <source>
        <dbReference type="Proteomes" id="UP000007801"/>
    </source>
</evidence>
<keyword evidence="9" id="KW-1185">Reference proteome</keyword>
<feature type="region of interest" description="Disordered" evidence="6">
    <location>
        <begin position="608"/>
        <end position="702"/>
    </location>
</feature>
<dbReference type="PROSITE" id="PS01358">
    <property type="entry name" value="ZF_RANBP2_1"/>
    <property type="match status" value="1"/>
</dbReference>
<dbReference type="GO" id="GO:0043130">
    <property type="term" value="F:ubiquitin binding"/>
    <property type="evidence" value="ECO:0007669"/>
    <property type="project" value="InterPro"/>
</dbReference>
<feature type="domain" description="CUE" evidence="7">
    <location>
        <begin position="106"/>
        <end position="149"/>
    </location>
</feature>
<dbReference type="InterPro" id="IPR041911">
    <property type="entry name" value="TAB2/3_CUE"/>
</dbReference>
<feature type="compositionally biased region" description="Polar residues" evidence="6">
    <location>
        <begin position="654"/>
        <end position="691"/>
    </location>
</feature>
<evidence type="ECO:0000256" key="1">
    <source>
        <dbReference type="ARBA" id="ARBA00022723"/>
    </source>
</evidence>
<dbReference type="Gene3D" id="2.30.30.380">
    <property type="entry name" value="Zn-finger domain of Sec23/24"/>
    <property type="match status" value="1"/>
</dbReference>
<evidence type="ECO:0000313" key="8">
    <source>
        <dbReference type="EMBL" id="KPU76559.1"/>
    </source>
</evidence>
<reference evidence="8 9" key="1">
    <citation type="journal article" date="2007" name="Nature">
        <title>Evolution of genes and genomes on the Drosophila phylogeny.</title>
        <authorList>
            <consortium name="Drosophila 12 Genomes Consortium"/>
            <person name="Clark A.G."/>
            <person name="Eisen M.B."/>
            <person name="Smith D.R."/>
            <person name="Bergman C.M."/>
            <person name="Oliver B."/>
            <person name="Markow T.A."/>
            <person name="Kaufman T.C."/>
            <person name="Kellis M."/>
            <person name="Gelbart W."/>
            <person name="Iyer V.N."/>
            <person name="Pollard D.A."/>
            <person name="Sackton T.B."/>
            <person name="Larracuente A.M."/>
            <person name="Singh N.D."/>
            <person name="Abad J.P."/>
            <person name="Abt D.N."/>
            <person name="Adryan B."/>
            <person name="Aguade M."/>
            <person name="Akashi H."/>
            <person name="Anderson W.W."/>
            <person name="Aquadro C.F."/>
            <person name="Ardell D.H."/>
            <person name="Arguello R."/>
            <person name="Artieri C.G."/>
            <person name="Barbash D.A."/>
            <person name="Barker D."/>
            <person name="Barsanti P."/>
            <person name="Batterham P."/>
            <person name="Batzoglou S."/>
            <person name="Begun D."/>
            <person name="Bhutkar A."/>
            <person name="Blanco E."/>
            <person name="Bosak S.A."/>
            <person name="Bradley R.K."/>
            <person name="Brand A.D."/>
            <person name="Brent M.R."/>
            <person name="Brooks A.N."/>
            <person name="Brown R.H."/>
            <person name="Butlin R.K."/>
            <person name="Caggese C."/>
            <person name="Calvi B.R."/>
            <person name="Bernardo de Carvalho A."/>
            <person name="Caspi A."/>
            <person name="Castrezana S."/>
            <person name="Celniker S.E."/>
            <person name="Chang J.L."/>
            <person name="Chapple C."/>
            <person name="Chatterji S."/>
            <person name="Chinwalla A."/>
            <person name="Civetta A."/>
            <person name="Clifton S.W."/>
            <person name="Comeron J.M."/>
            <person name="Costello J.C."/>
            <person name="Coyne J.A."/>
            <person name="Daub J."/>
            <person name="David R.G."/>
            <person name="Delcher A.L."/>
            <person name="Delehaunty K."/>
            <person name="Do C.B."/>
            <person name="Ebling H."/>
            <person name="Edwards K."/>
            <person name="Eickbush T."/>
            <person name="Evans J.D."/>
            <person name="Filipski A."/>
            <person name="Findeiss S."/>
            <person name="Freyhult E."/>
            <person name="Fulton L."/>
            <person name="Fulton R."/>
            <person name="Garcia A.C."/>
            <person name="Gardiner A."/>
            <person name="Garfield D.A."/>
            <person name="Garvin B.E."/>
            <person name="Gibson G."/>
            <person name="Gilbert D."/>
            <person name="Gnerre S."/>
            <person name="Godfrey J."/>
            <person name="Good R."/>
            <person name="Gotea V."/>
            <person name="Gravely B."/>
            <person name="Greenberg A.J."/>
            <person name="Griffiths-Jones S."/>
            <person name="Gross S."/>
            <person name="Guigo R."/>
            <person name="Gustafson E.A."/>
            <person name="Haerty W."/>
            <person name="Hahn M.W."/>
            <person name="Halligan D.L."/>
            <person name="Halpern A.L."/>
            <person name="Halter G.M."/>
            <person name="Han M.V."/>
            <person name="Heger A."/>
            <person name="Hillier L."/>
            <person name="Hinrichs A.S."/>
            <person name="Holmes I."/>
            <person name="Hoskins R.A."/>
            <person name="Hubisz M.J."/>
            <person name="Hultmark D."/>
            <person name="Huntley M.A."/>
            <person name="Jaffe D.B."/>
            <person name="Jagadeeshan S."/>
            <person name="Jeck W.R."/>
            <person name="Johnson J."/>
            <person name="Jones C.D."/>
            <person name="Jordan W.C."/>
            <person name="Karpen G.H."/>
            <person name="Kataoka E."/>
            <person name="Keightley P.D."/>
            <person name="Kheradpour P."/>
            <person name="Kirkness E.F."/>
            <person name="Koerich L.B."/>
            <person name="Kristiansen K."/>
            <person name="Kudrna D."/>
            <person name="Kulathinal R.J."/>
            <person name="Kumar S."/>
            <person name="Kwok R."/>
            <person name="Lander E."/>
            <person name="Langley C.H."/>
            <person name="Lapoint R."/>
            <person name="Lazzaro B.P."/>
            <person name="Lee S.J."/>
            <person name="Levesque L."/>
            <person name="Li R."/>
            <person name="Lin C.F."/>
            <person name="Lin M.F."/>
            <person name="Lindblad-Toh K."/>
            <person name="Llopart A."/>
            <person name="Long M."/>
            <person name="Low L."/>
            <person name="Lozovsky E."/>
            <person name="Lu J."/>
            <person name="Luo M."/>
            <person name="Machado C.A."/>
            <person name="Makalowski W."/>
            <person name="Marzo M."/>
            <person name="Matsuda M."/>
            <person name="Matzkin L."/>
            <person name="McAllister B."/>
            <person name="McBride C.S."/>
            <person name="McKernan B."/>
            <person name="McKernan K."/>
            <person name="Mendez-Lago M."/>
            <person name="Minx P."/>
            <person name="Mollenhauer M.U."/>
            <person name="Montooth K."/>
            <person name="Mount S.M."/>
            <person name="Mu X."/>
            <person name="Myers E."/>
            <person name="Negre B."/>
            <person name="Newfeld S."/>
            <person name="Nielsen R."/>
            <person name="Noor M.A."/>
            <person name="O'Grady P."/>
            <person name="Pachter L."/>
            <person name="Papaceit M."/>
            <person name="Parisi M.J."/>
            <person name="Parisi M."/>
            <person name="Parts L."/>
            <person name="Pedersen J.S."/>
            <person name="Pesole G."/>
            <person name="Phillippy A.M."/>
            <person name="Ponting C.P."/>
            <person name="Pop M."/>
            <person name="Porcelli D."/>
            <person name="Powell J.R."/>
            <person name="Prohaska S."/>
            <person name="Pruitt K."/>
            <person name="Puig M."/>
            <person name="Quesneville H."/>
            <person name="Ram K.R."/>
            <person name="Rand D."/>
            <person name="Rasmussen M.D."/>
            <person name="Reed L.K."/>
            <person name="Reenan R."/>
            <person name="Reily A."/>
            <person name="Remington K.A."/>
            <person name="Rieger T.T."/>
            <person name="Ritchie M.G."/>
            <person name="Robin C."/>
            <person name="Rogers Y.H."/>
            <person name="Rohde C."/>
            <person name="Rozas J."/>
            <person name="Rubenfield M.J."/>
            <person name="Ruiz A."/>
            <person name="Russo S."/>
            <person name="Salzberg S.L."/>
            <person name="Sanchez-Gracia A."/>
            <person name="Saranga D.J."/>
            <person name="Sato H."/>
            <person name="Schaeffer S.W."/>
            <person name="Schatz M.C."/>
            <person name="Schlenke T."/>
            <person name="Schwartz R."/>
            <person name="Segarra C."/>
            <person name="Singh R.S."/>
            <person name="Sirot L."/>
            <person name="Sirota M."/>
            <person name="Sisneros N.B."/>
            <person name="Smith C.D."/>
            <person name="Smith T.F."/>
            <person name="Spieth J."/>
            <person name="Stage D.E."/>
            <person name="Stark A."/>
            <person name="Stephan W."/>
            <person name="Strausberg R.L."/>
            <person name="Strempel S."/>
            <person name="Sturgill D."/>
            <person name="Sutton G."/>
            <person name="Sutton G.G."/>
            <person name="Tao W."/>
            <person name="Teichmann S."/>
            <person name="Tobari Y.N."/>
            <person name="Tomimura Y."/>
            <person name="Tsolas J.M."/>
            <person name="Valente V.L."/>
            <person name="Venter E."/>
            <person name="Venter J.C."/>
            <person name="Vicario S."/>
            <person name="Vieira F.G."/>
            <person name="Vilella A.J."/>
            <person name="Villasante A."/>
            <person name="Walenz B."/>
            <person name="Wang J."/>
            <person name="Wasserman M."/>
            <person name="Watts T."/>
            <person name="Wilson D."/>
            <person name="Wilson R.K."/>
            <person name="Wing R.A."/>
            <person name="Wolfner M.F."/>
            <person name="Wong A."/>
            <person name="Wong G.K."/>
            <person name="Wu C.I."/>
            <person name="Wu G."/>
            <person name="Yamamoto D."/>
            <person name="Yang H.P."/>
            <person name="Yang S.P."/>
            <person name="Yorke J.A."/>
            <person name="Yoshida K."/>
            <person name="Zdobnov E."/>
            <person name="Zhang P."/>
            <person name="Zhang Y."/>
            <person name="Zimin A.V."/>
            <person name="Baldwin J."/>
            <person name="Abdouelleil A."/>
            <person name="Abdulkadir J."/>
            <person name="Abebe A."/>
            <person name="Abera B."/>
            <person name="Abreu J."/>
            <person name="Acer S.C."/>
            <person name="Aftuck L."/>
            <person name="Alexander A."/>
            <person name="An P."/>
            <person name="Anderson E."/>
            <person name="Anderson S."/>
            <person name="Arachi H."/>
            <person name="Azer M."/>
            <person name="Bachantsang P."/>
            <person name="Barry A."/>
            <person name="Bayul T."/>
            <person name="Berlin A."/>
            <person name="Bessette D."/>
            <person name="Bloom T."/>
            <person name="Blye J."/>
            <person name="Boguslavskiy L."/>
            <person name="Bonnet C."/>
            <person name="Boukhgalter B."/>
            <person name="Bourzgui I."/>
            <person name="Brown A."/>
            <person name="Cahill P."/>
            <person name="Channer S."/>
            <person name="Cheshatsang Y."/>
            <person name="Chuda L."/>
            <person name="Citroen M."/>
            <person name="Collymore A."/>
            <person name="Cooke P."/>
            <person name="Costello M."/>
            <person name="D'Aco K."/>
            <person name="Daza R."/>
            <person name="De Haan G."/>
            <person name="DeGray S."/>
            <person name="DeMaso C."/>
            <person name="Dhargay N."/>
            <person name="Dooley K."/>
            <person name="Dooley E."/>
            <person name="Doricent M."/>
            <person name="Dorje P."/>
            <person name="Dorjee K."/>
            <person name="Dupes A."/>
            <person name="Elong R."/>
            <person name="Falk J."/>
            <person name="Farina A."/>
            <person name="Faro S."/>
            <person name="Ferguson D."/>
            <person name="Fisher S."/>
            <person name="Foley C.D."/>
            <person name="Franke A."/>
            <person name="Friedrich D."/>
            <person name="Gadbois L."/>
            <person name="Gearin G."/>
            <person name="Gearin C.R."/>
            <person name="Giannoukos G."/>
            <person name="Goode T."/>
            <person name="Graham J."/>
            <person name="Grandbois E."/>
            <person name="Grewal S."/>
            <person name="Gyaltsen K."/>
            <person name="Hafez N."/>
            <person name="Hagos B."/>
            <person name="Hall J."/>
            <person name="Henson C."/>
            <person name="Hollinger A."/>
            <person name="Honan T."/>
            <person name="Huard M.D."/>
            <person name="Hughes L."/>
            <person name="Hurhula B."/>
            <person name="Husby M.E."/>
            <person name="Kamat A."/>
            <person name="Kanga B."/>
            <person name="Kashin S."/>
            <person name="Khazanovich D."/>
            <person name="Kisner P."/>
            <person name="Lance K."/>
            <person name="Lara M."/>
            <person name="Lee W."/>
            <person name="Lennon N."/>
            <person name="Letendre F."/>
            <person name="LeVine R."/>
            <person name="Lipovsky A."/>
            <person name="Liu X."/>
            <person name="Liu J."/>
            <person name="Liu S."/>
            <person name="Lokyitsang T."/>
            <person name="Lokyitsang Y."/>
            <person name="Lubonja R."/>
            <person name="Lui A."/>
            <person name="MacDonald P."/>
            <person name="Magnisalis V."/>
            <person name="Maru K."/>
            <person name="Matthews C."/>
            <person name="McCusker W."/>
            <person name="McDonough S."/>
            <person name="Mehta T."/>
            <person name="Meldrim J."/>
            <person name="Meneus L."/>
            <person name="Mihai O."/>
            <person name="Mihalev A."/>
            <person name="Mihova T."/>
            <person name="Mittelman R."/>
            <person name="Mlenga V."/>
            <person name="Montmayeur A."/>
            <person name="Mulrain L."/>
            <person name="Navidi A."/>
            <person name="Naylor J."/>
            <person name="Negash T."/>
            <person name="Nguyen T."/>
            <person name="Nguyen N."/>
            <person name="Nicol R."/>
            <person name="Norbu C."/>
            <person name="Norbu N."/>
            <person name="Novod N."/>
            <person name="O'Neill B."/>
            <person name="Osman S."/>
            <person name="Markiewicz E."/>
            <person name="Oyono O.L."/>
            <person name="Patti C."/>
            <person name="Phunkhang P."/>
            <person name="Pierre F."/>
            <person name="Priest M."/>
            <person name="Raghuraman S."/>
            <person name="Rege F."/>
            <person name="Reyes R."/>
            <person name="Rise C."/>
            <person name="Rogov P."/>
            <person name="Ross K."/>
            <person name="Ryan E."/>
            <person name="Settipalli S."/>
            <person name="Shea T."/>
            <person name="Sherpa N."/>
            <person name="Shi L."/>
            <person name="Shih D."/>
            <person name="Sparrow T."/>
            <person name="Spaulding J."/>
            <person name="Stalker J."/>
            <person name="Stange-Thomann N."/>
            <person name="Stavropoulos S."/>
            <person name="Stone C."/>
            <person name="Strader C."/>
            <person name="Tesfaye S."/>
            <person name="Thomson T."/>
            <person name="Thoulutsang Y."/>
            <person name="Thoulutsang D."/>
            <person name="Topham K."/>
            <person name="Topping I."/>
            <person name="Tsamla T."/>
            <person name="Vassiliev H."/>
            <person name="Vo A."/>
            <person name="Wangchuk T."/>
            <person name="Wangdi T."/>
            <person name="Weiand M."/>
            <person name="Wilkinson J."/>
            <person name="Wilson A."/>
            <person name="Yadav S."/>
            <person name="Young G."/>
            <person name="Yu Q."/>
            <person name="Zembek L."/>
            <person name="Zhong D."/>
            <person name="Zimmer A."/>
            <person name="Zwirko Z."/>
            <person name="Jaffe D.B."/>
            <person name="Alvarez P."/>
            <person name="Brockman W."/>
            <person name="Butler J."/>
            <person name="Chin C."/>
            <person name="Gnerre S."/>
            <person name="Grabherr M."/>
            <person name="Kleber M."/>
            <person name="Mauceli E."/>
            <person name="MacCallum I."/>
        </authorList>
    </citation>
    <scope>NUCLEOTIDE SEQUENCE [LARGE SCALE GENOMIC DNA]</scope>
    <source>
        <strain evidence="9">Tucson 14024-0371.13</strain>
    </source>
</reference>
<feature type="coiled-coil region" evidence="5">
    <location>
        <begin position="545"/>
        <end position="605"/>
    </location>
</feature>
<dbReference type="PROSITE" id="PS51140">
    <property type="entry name" value="CUE"/>
    <property type="match status" value="1"/>
</dbReference>
<keyword evidence="4 5" id="KW-0175">Coiled coil</keyword>
<dbReference type="Gene3D" id="1.10.8.10">
    <property type="entry name" value="DNA helicase RuvA subunit, C-terminal domain"/>
    <property type="match status" value="1"/>
</dbReference>
<proteinExistence type="predicted"/>
<evidence type="ECO:0000259" key="7">
    <source>
        <dbReference type="PROSITE" id="PS51140"/>
    </source>
</evidence>
<keyword evidence="1" id="KW-0479">Metal-binding</keyword>
<dbReference type="GeneID" id="6496084"/>
<dbReference type="CTD" id="23118"/>
<feature type="compositionally biased region" description="Pro residues" evidence="6">
    <location>
        <begin position="346"/>
        <end position="356"/>
    </location>
</feature>
<dbReference type="AlphaFoldDB" id="A0A0P8YC62"/>
<sequence>MAATPPMPPGSNSDPLNGSHPEAKVKAIGQGHNHITEAINQHFQRKNQNNQEPPAQQQNQSHPGSRRGSNEHGLELLEDSAEQSESSAVQGGGTAKPSSCHCTNISIMHLFHEMKQEFPTIPDAIVTQCVNENCHQRDNCIQMLRKEFALQAVQSYPSKVLQQQQQQNRRPTKPPTPLKPLRAAPVQPEVAHSNGNTTSSPTPRPVRPTTLNLQRPGNTQLQMKIQQRQQRQQRDPPQQQLTPTSLSKPLRRAPPLPPKPGSFSNDSSCLTSPMSSSESELSLNAVSLSSPTSAAPAPAPAASARTAGTAAGAIVQPQQQPSPVRHRSVITLQPEPPYARDFLTTQPPPSTPPFPSSPSSAASPGRKSFTSLNLTLRQPATGGGAQAAIDITAGPAPSGQGSGITYSSVSFDARKGTHKNFQLTVTDEGSVFSAGCIRPRVPCSGCDPAAVAPPTSHHQPQLPLSLPPPPAVVADGGVGQEQGGAMTPDVFPYPTQEQNHIVASNYSNNHAVNNNGGNSATSSPVSSPTVPLYAGVLEEAHATTIERQKKRRDKLANALRDNRKRLLVLEQEINILTEPVPLGESERLDKDIKKLTEDCQRLLNLINEPQANGSGPAPNSMNRQHSAPAGNAPQQHQNQPQPFPRQRQGGRSQVPPSTLNLHSVPTPSNLQPNQDFLHQHRSAPSSACLTPQQQQQFNEPPPTYAQYHQFQQYLQQQRQQQLQQLQLQQQQQQLQQQQLLQQQQQQQRPGNEEEDYLTDSDVDEDEEPLDMWACNLCTFRNHPQLNICEACENVRIQPAPVLSREDIHITLSPGENRIIHSWILS</sequence>
<accession>A0A0P8YC62</accession>
<dbReference type="InterPro" id="IPR036443">
    <property type="entry name" value="Znf_RanBP2_sf"/>
</dbReference>
<protein>
    <submittedName>
        <fullName evidence="8">Uncharacterized protein, isoform B</fullName>
    </submittedName>
</protein>
<evidence type="ECO:0000256" key="6">
    <source>
        <dbReference type="SAM" id="MobiDB-lite"/>
    </source>
</evidence>
<feature type="region of interest" description="Disordered" evidence="6">
    <location>
        <begin position="743"/>
        <end position="764"/>
    </location>
</feature>
<name>A0A0P8YC62_DROAN</name>
<dbReference type="SUPFAM" id="SSF90209">
    <property type="entry name" value="Ran binding protein zinc finger-like"/>
    <property type="match status" value="1"/>
</dbReference>
<feature type="region of interest" description="Disordered" evidence="6">
    <location>
        <begin position="159"/>
        <end position="326"/>
    </location>
</feature>
<evidence type="ECO:0000256" key="2">
    <source>
        <dbReference type="ARBA" id="ARBA00022771"/>
    </source>
</evidence>
<evidence type="ECO:0000256" key="4">
    <source>
        <dbReference type="ARBA" id="ARBA00023054"/>
    </source>
</evidence>
<dbReference type="SMART" id="SM00547">
    <property type="entry name" value="ZnF_RBZ"/>
    <property type="match status" value="1"/>
</dbReference>
<feature type="region of interest" description="Disordered" evidence="6">
    <location>
        <begin position="1"/>
        <end position="99"/>
    </location>
</feature>
<feature type="compositionally biased region" description="Polar residues" evidence="6">
    <location>
        <begin position="608"/>
        <end position="625"/>
    </location>
</feature>
<keyword evidence="3" id="KW-0862">Zinc</keyword>
<feature type="compositionally biased region" description="Low complexity" evidence="6">
    <location>
        <begin position="47"/>
        <end position="60"/>
    </location>
</feature>
<gene>
    <name evidence="8" type="primary">Dana\GF13242</name>
    <name evidence="8" type="synonym">dana_GLEANR_13256</name>
    <name evidence="8" type="ORF">GF13242</name>
</gene>
<dbReference type="Proteomes" id="UP000007801">
    <property type="component" value="Unassembled WGS sequence"/>
</dbReference>
<dbReference type="GO" id="GO:0008270">
    <property type="term" value="F:zinc ion binding"/>
    <property type="evidence" value="ECO:0007669"/>
    <property type="project" value="UniProtKB-KW"/>
</dbReference>
<dbReference type="OrthoDB" id="6367910at2759"/>